<evidence type="ECO:0000313" key="3">
    <source>
        <dbReference type="Proteomes" id="UP001444071"/>
    </source>
</evidence>
<keyword evidence="3" id="KW-1185">Reference proteome</keyword>
<feature type="region of interest" description="Disordered" evidence="1">
    <location>
        <begin position="1"/>
        <end position="24"/>
    </location>
</feature>
<proteinExistence type="predicted"/>
<organism evidence="2 3">
    <name type="scientific">Xenotaenia resolanae</name>
    <dbReference type="NCBI Taxonomy" id="208358"/>
    <lineage>
        <taxon>Eukaryota</taxon>
        <taxon>Metazoa</taxon>
        <taxon>Chordata</taxon>
        <taxon>Craniata</taxon>
        <taxon>Vertebrata</taxon>
        <taxon>Euteleostomi</taxon>
        <taxon>Actinopterygii</taxon>
        <taxon>Neopterygii</taxon>
        <taxon>Teleostei</taxon>
        <taxon>Neoteleostei</taxon>
        <taxon>Acanthomorphata</taxon>
        <taxon>Ovalentaria</taxon>
        <taxon>Atherinomorphae</taxon>
        <taxon>Cyprinodontiformes</taxon>
        <taxon>Goodeidae</taxon>
        <taxon>Xenotaenia</taxon>
    </lineage>
</organism>
<gene>
    <name evidence="2" type="ORF">XENORESO_016270</name>
</gene>
<evidence type="ECO:0000313" key="2">
    <source>
        <dbReference type="EMBL" id="MEQ2270888.1"/>
    </source>
</evidence>
<dbReference type="EMBL" id="JAHRIM010060590">
    <property type="protein sequence ID" value="MEQ2270888.1"/>
    <property type="molecule type" value="Genomic_DNA"/>
</dbReference>
<evidence type="ECO:0000256" key="1">
    <source>
        <dbReference type="SAM" id="MobiDB-lite"/>
    </source>
</evidence>
<name>A0ABV0WML9_9TELE</name>
<dbReference type="Proteomes" id="UP001444071">
    <property type="component" value="Unassembled WGS sequence"/>
</dbReference>
<protein>
    <submittedName>
        <fullName evidence="2">Uncharacterized protein</fullName>
    </submittedName>
</protein>
<comment type="caution">
    <text evidence="2">The sequence shown here is derived from an EMBL/GenBank/DDBJ whole genome shotgun (WGS) entry which is preliminary data.</text>
</comment>
<sequence>MKDPVEGRTNGQRAHERVAGEEEKPLRCWTVSQKKKSKNGYSEELNSTCTRTSTRTHIHCDSGTFRMRSSLSTAKICVETHTHALADFTCFLTTVLQTNPPTLKIKMLLSSDPCSRKSPDRRGRD</sequence>
<feature type="compositionally biased region" description="Basic and acidic residues" evidence="1">
    <location>
        <begin position="13"/>
        <end position="24"/>
    </location>
</feature>
<reference evidence="2 3" key="1">
    <citation type="submission" date="2021-06" db="EMBL/GenBank/DDBJ databases">
        <authorList>
            <person name="Palmer J.M."/>
        </authorList>
    </citation>
    <scope>NUCLEOTIDE SEQUENCE [LARGE SCALE GENOMIC DNA]</scope>
    <source>
        <strain evidence="2 3">XR_2019</strain>
        <tissue evidence="2">Muscle</tissue>
    </source>
</reference>
<accession>A0ABV0WML9</accession>